<feature type="transmembrane region" description="Helical" evidence="6">
    <location>
        <begin position="97"/>
        <end position="121"/>
    </location>
</feature>
<evidence type="ECO:0000256" key="2">
    <source>
        <dbReference type="ARBA" id="ARBA00022448"/>
    </source>
</evidence>
<dbReference type="EMBL" id="JACHHG010000001">
    <property type="protein sequence ID" value="MBB6096927.1"/>
    <property type="molecule type" value="Genomic_DNA"/>
</dbReference>
<gene>
    <name evidence="8" type="ORF">HNR42_000339</name>
</gene>
<dbReference type="AlphaFoldDB" id="A0A841HU99"/>
<feature type="transmembrane region" description="Helical" evidence="6">
    <location>
        <begin position="317"/>
        <end position="344"/>
    </location>
</feature>
<organism evidence="8 9">
    <name type="scientific">Deinobacterium chartae</name>
    <dbReference type="NCBI Taxonomy" id="521158"/>
    <lineage>
        <taxon>Bacteria</taxon>
        <taxon>Thermotogati</taxon>
        <taxon>Deinococcota</taxon>
        <taxon>Deinococci</taxon>
        <taxon>Deinococcales</taxon>
        <taxon>Deinococcaceae</taxon>
        <taxon>Deinobacterium</taxon>
    </lineage>
</organism>
<keyword evidence="9" id="KW-1185">Reference proteome</keyword>
<dbReference type="Proteomes" id="UP000569951">
    <property type="component" value="Unassembled WGS sequence"/>
</dbReference>
<feature type="transmembrane region" description="Helical" evidence="6">
    <location>
        <begin position="70"/>
        <end position="91"/>
    </location>
</feature>
<comment type="subcellular location">
    <subcellularLocation>
        <location evidence="6">Cell membrane</location>
        <topology evidence="6">Multi-pass membrane protein</topology>
    </subcellularLocation>
    <subcellularLocation>
        <location evidence="1">Membrane</location>
        <topology evidence="1">Multi-pass membrane protein</topology>
    </subcellularLocation>
</comment>
<evidence type="ECO:0000256" key="6">
    <source>
        <dbReference type="RuleBase" id="RU363032"/>
    </source>
</evidence>
<evidence type="ECO:0000256" key="4">
    <source>
        <dbReference type="ARBA" id="ARBA00022989"/>
    </source>
</evidence>
<dbReference type="PANTHER" id="PTHR30177:SF4">
    <property type="entry name" value="OSMOPROTECTANT IMPORT PERMEASE PROTEIN OSMW"/>
    <property type="match status" value="1"/>
</dbReference>
<dbReference type="InterPro" id="IPR000515">
    <property type="entry name" value="MetI-like"/>
</dbReference>
<comment type="caution">
    <text evidence="8">The sequence shown here is derived from an EMBL/GenBank/DDBJ whole genome shotgun (WGS) entry which is preliminary data.</text>
</comment>
<protein>
    <submittedName>
        <fullName evidence="8">Osmoprotectant transport system permease protein</fullName>
    </submittedName>
</protein>
<feature type="transmembrane region" description="Helical" evidence="6">
    <location>
        <begin position="207"/>
        <end position="230"/>
    </location>
</feature>
<keyword evidence="2 6" id="KW-0813">Transport</keyword>
<dbReference type="Pfam" id="PF00528">
    <property type="entry name" value="BPD_transp_1"/>
    <property type="match status" value="1"/>
</dbReference>
<dbReference type="GO" id="GO:0031460">
    <property type="term" value="P:glycine betaine transport"/>
    <property type="evidence" value="ECO:0007669"/>
    <property type="project" value="TreeGrafter"/>
</dbReference>
<evidence type="ECO:0000256" key="3">
    <source>
        <dbReference type="ARBA" id="ARBA00022692"/>
    </source>
</evidence>
<dbReference type="PANTHER" id="PTHR30177">
    <property type="entry name" value="GLYCINE BETAINE/L-PROLINE TRANSPORT SYSTEM PERMEASE PROTEIN PROW"/>
    <property type="match status" value="1"/>
</dbReference>
<dbReference type="InterPro" id="IPR035906">
    <property type="entry name" value="MetI-like_sf"/>
</dbReference>
<feature type="transmembrane region" description="Helical" evidence="6">
    <location>
        <begin position="242"/>
        <end position="265"/>
    </location>
</feature>
<feature type="transmembrane region" description="Helical" evidence="6">
    <location>
        <begin position="41"/>
        <end position="58"/>
    </location>
</feature>
<evidence type="ECO:0000256" key="1">
    <source>
        <dbReference type="ARBA" id="ARBA00004141"/>
    </source>
</evidence>
<evidence type="ECO:0000256" key="5">
    <source>
        <dbReference type="ARBA" id="ARBA00023136"/>
    </source>
</evidence>
<keyword evidence="3 6" id="KW-0812">Transmembrane</keyword>
<dbReference type="GO" id="GO:0005886">
    <property type="term" value="C:plasma membrane"/>
    <property type="evidence" value="ECO:0007669"/>
    <property type="project" value="UniProtKB-SubCell"/>
</dbReference>
<evidence type="ECO:0000313" key="8">
    <source>
        <dbReference type="EMBL" id="MBB6096927.1"/>
    </source>
</evidence>
<feature type="transmembrane region" description="Helical" evidence="6">
    <location>
        <begin position="174"/>
        <end position="195"/>
    </location>
</feature>
<keyword evidence="5 6" id="KW-0472">Membrane</keyword>
<dbReference type="FunFam" id="1.10.3720.10:FF:000001">
    <property type="entry name" value="Glycine betaine ABC transporter, permease"/>
    <property type="match status" value="1"/>
</dbReference>
<evidence type="ECO:0000313" key="9">
    <source>
        <dbReference type="Proteomes" id="UP000569951"/>
    </source>
</evidence>
<dbReference type="SUPFAM" id="SSF161098">
    <property type="entry name" value="MetI-like"/>
    <property type="match status" value="1"/>
</dbReference>
<dbReference type="InterPro" id="IPR051204">
    <property type="entry name" value="ABC_transp_perm/SBD"/>
</dbReference>
<name>A0A841HU99_9DEIO</name>
<dbReference type="PROSITE" id="PS50928">
    <property type="entry name" value="ABC_TM1"/>
    <property type="match status" value="1"/>
</dbReference>
<feature type="domain" description="ABC transmembrane type-1" evidence="7">
    <location>
        <begin position="174"/>
        <end position="369"/>
    </location>
</feature>
<feature type="transmembrane region" description="Helical" evidence="6">
    <location>
        <begin position="350"/>
        <end position="369"/>
    </location>
</feature>
<accession>A0A841HU99</accession>
<dbReference type="GO" id="GO:0055085">
    <property type="term" value="P:transmembrane transport"/>
    <property type="evidence" value="ECO:0007669"/>
    <property type="project" value="InterPro"/>
</dbReference>
<keyword evidence="4 6" id="KW-1133">Transmembrane helix</keyword>
<dbReference type="Gene3D" id="1.10.3720.10">
    <property type="entry name" value="MetI-like"/>
    <property type="match status" value="1"/>
</dbReference>
<proteinExistence type="inferred from homology"/>
<feature type="transmembrane region" description="Helical" evidence="6">
    <location>
        <begin position="133"/>
        <end position="154"/>
    </location>
</feature>
<dbReference type="RefSeq" id="WP_183983832.1">
    <property type="nucleotide sequence ID" value="NZ_JACHHG010000001.1"/>
</dbReference>
<evidence type="ECO:0000259" key="7">
    <source>
        <dbReference type="PROSITE" id="PS50928"/>
    </source>
</evidence>
<comment type="similarity">
    <text evidence="6">Belongs to the binding-protein-dependent transport system permease family.</text>
</comment>
<sequence length="384" mass="39149">MNRVALLGGLTLLGALTLPWTQLRPNRLAAGVFTGVWQAPAWGWTALLLATLLLLTAARPWTRGSPLPALIACAAALFAVLALGGLTRLALEDQGPIARASASSGLWLWWAGSLIALQGALSEHREHGGTARLRAALHALWLVPAALFVGAGGWEGWSVWRELQANGARLQAETLRHLTLSGSALGLGLLIGLPLGIAASRSRSASALALGATGTIQTLPSLALLGLLIFPLAALAERFPALRAAGISGIGSAPALIALTLYALLPIVRNTLVGLRTVSPAATDAARGMGMTPAQVLLRVELPLALPVLLAGVRQAAVLLIGVTAVAALIGAGGLGVFVFQGLAASANDLILLGALPAALLAIAADALLRALEGSLARRYGRPG</sequence>
<reference evidence="8 9" key="1">
    <citation type="submission" date="2020-08" db="EMBL/GenBank/DDBJ databases">
        <title>Genomic Encyclopedia of Type Strains, Phase IV (KMG-IV): sequencing the most valuable type-strain genomes for metagenomic binning, comparative biology and taxonomic classification.</title>
        <authorList>
            <person name="Goeker M."/>
        </authorList>
    </citation>
    <scope>NUCLEOTIDE SEQUENCE [LARGE SCALE GENOMIC DNA]</scope>
    <source>
        <strain evidence="8 9">DSM 21458</strain>
    </source>
</reference>